<dbReference type="InterPro" id="IPR006985">
    <property type="entry name" value="RAMP"/>
</dbReference>
<evidence type="ECO:0000256" key="4">
    <source>
        <dbReference type="ARBA" id="ARBA00022475"/>
    </source>
</evidence>
<feature type="transmembrane region" description="Helical" evidence="11">
    <location>
        <begin position="50"/>
        <end position="74"/>
    </location>
</feature>
<keyword evidence="9" id="KW-1015">Disulfide bond</keyword>
<evidence type="ECO:0000256" key="11">
    <source>
        <dbReference type="SAM" id="Phobius"/>
    </source>
</evidence>
<accession>A0ABR0ZJF7</accession>
<evidence type="ECO:0000256" key="6">
    <source>
        <dbReference type="ARBA" id="ARBA00022729"/>
    </source>
</evidence>
<evidence type="ECO:0000313" key="13">
    <source>
        <dbReference type="Proteomes" id="UP001369086"/>
    </source>
</evidence>
<dbReference type="Proteomes" id="UP001369086">
    <property type="component" value="Unassembled WGS sequence"/>
</dbReference>
<dbReference type="Gene3D" id="1.10.150.510">
    <property type="entry name" value="Receptor activity modifying family"/>
    <property type="match status" value="1"/>
</dbReference>
<keyword evidence="7 11" id="KW-1133">Transmembrane helix</keyword>
<dbReference type="Pfam" id="PF04901">
    <property type="entry name" value="RAMP"/>
    <property type="match status" value="1"/>
</dbReference>
<evidence type="ECO:0000256" key="2">
    <source>
        <dbReference type="ARBA" id="ARBA00007087"/>
    </source>
</evidence>
<sequence>YSTLMACVDAIANGTFCIDPSLKNQLFLKLHQQFFFLCPSSQLANPSLHIVLLLVLPCVLGSFLLPFLCILITVRTANKPLFFSGL</sequence>
<keyword evidence="4" id="KW-1003">Cell membrane</keyword>
<keyword evidence="6" id="KW-0732">Signal</keyword>
<evidence type="ECO:0000256" key="10">
    <source>
        <dbReference type="ARBA" id="ARBA00023170"/>
    </source>
</evidence>
<comment type="similarity">
    <text evidence="2">Belongs to the RAMP family.</text>
</comment>
<dbReference type="InterPro" id="IPR038126">
    <property type="entry name" value="RAMP_sf"/>
</dbReference>
<comment type="caution">
    <text evidence="12">The sequence shown here is derived from an EMBL/GenBank/DDBJ whole genome shotgun (WGS) entry which is preliminary data.</text>
</comment>
<proteinExistence type="inferred from homology"/>
<evidence type="ECO:0000256" key="8">
    <source>
        <dbReference type="ARBA" id="ARBA00023136"/>
    </source>
</evidence>
<keyword evidence="8 11" id="KW-0472">Membrane</keyword>
<name>A0ABR0ZJF7_HUSHU</name>
<protein>
    <submittedName>
        <fullName evidence="12">Uncharacterized protein</fullName>
    </submittedName>
</protein>
<comment type="subcellular location">
    <subcellularLocation>
        <location evidence="1">Cell membrane</location>
        <topology evidence="1">Single-pass type I membrane protein</topology>
    </subcellularLocation>
</comment>
<evidence type="ECO:0000256" key="7">
    <source>
        <dbReference type="ARBA" id="ARBA00022989"/>
    </source>
</evidence>
<organism evidence="12 13">
    <name type="scientific">Huso huso</name>
    <name type="common">Beluga</name>
    <name type="synonym">Acipenser huso</name>
    <dbReference type="NCBI Taxonomy" id="61971"/>
    <lineage>
        <taxon>Eukaryota</taxon>
        <taxon>Metazoa</taxon>
        <taxon>Chordata</taxon>
        <taxon>Craniata</taxon>
        <taxon>Vertebrata</taxon>
        <taxon>Euteleostomi</taxon>
        <taxon>Actinopterygii</taxon>
        <taxon>Chondrostei</taxon>
        <taxon>Acipenseriformes</taxon>
        <taxon>Acipenseridae</taxon>
        <taxon>Huso</taxon>
    </lineage>
</organism>
<dbReference type="EMBL" id="JAHFZB010000010">
    <property type="protein sequence ID" value="KAK6484933.1"/>
    <property type="molecule type" value="Genomic_DNA"/>
</dbReference>
<evidence type="ECO:0000256" key="3">
    <source>
        <dbReference type="ARBA" id="ARBA00022448"/>
    </source>
</evidence>
<evidence type="ECO:0000256" key="9">
    <source>
        <dbReference type="ARBA" id="ARBA00023157"/>
    </source>
</evidence>
<feature type="non-terminal residue" evidence="12">
    <location>
        <position position="1"/>
    </location>
</feature>
<evidence type="ECO:0000313" key="12">
    <source>
        <dbReference type="EMBL" id="KAK6484933.1"/>
    </source>
</evidence>
<evidence type="ECO:0000256" key="5">
    <source>
        <dbReference type="ARBA" id="ARBA00022692"/>
    </source>
</evidence>
<gene>
    <name evidence="12" type="ORF">HHUSO_G12818</name>
</gene>
<keyword evidence="13" id="KW-1185">Reference proteome</keyword>
<evidence type="ECO:0000256" key="1">
    <source>
        <dbReference type="ARBA" id="ARBA00004251"/>
    </source>
</evidence>
<reference evidence="12 13" key="1">
    <citation type="submission" date="2021-05" db="EMBL/GenBank/DDBJ databases">
        <authorList>
            <person name="Zahm M."/>
            <person name="Klopp C."/>
            <person name="Cabau C."/>
            <person name="Kuhl H."/>
            <person name="Suciu R."/>
            <person name="Ciorpac M."/>
            <person name="Holostenco D."/>
            <person name="Gessner J."/>
            <person name="Wuertz S."/>
            <person name="Hohne C."/>
            <person name="Stock M."/>
            <person name="Gislard M."/>
            <person name="Lluch J."/>
            <person name="Milhes M."/>
            <person name="Lampietro C."/>
            <person name="Lopez Roques C."/>
            <person name="Donnadieu C."/>
            <person name="Du K."/>
            <person name="Schartl M."/>
            <person name="Guiguen Y."/>
        </authorList>
    </citation>
    <scope>NUCLEOTIDE SEQUENCE [LARGE SCALE GENOMIC DNA]</scope>
    <source>
        <strain evidence="12">Hh-F2</strain>
        <tissue evidence="12">Blood</tissue>
    </source>
</reference>
<keyword evidence="10" id="KW-0675">Receptor</keyword>
<keyword evidence="3" id="KW-0813">Transport</keyword>
<keyword evidence="5 11" id="KW-0812">Transmembrane</keyword>